<dbReference type="EMBL" id="JAACNO010000726">
    <property type="protein sequence ID" value="KAF4145532.1"/>
    <property type="molecule type" value="Genomic_DNA"/>
</dbReference>
<dbReference type="AlphaFoldDB" id="A0A833SZI0"/>
<sequence>MDALTIEHRLLSRIFVAGRSLVVSVLHPATKIRVNCTISTARSGYGGQDALVPFQAVSSHTRMPCPDTPEY</sequence>
<name>A0A833SZI0_PHYIN</name>
<dbReference type="EMBL" id="WSZM01000151">
    <property type="protein sequence ID" value="KAF4040225.1"/>
    <property type="molecule type" value="Genomic_DNA"/>
</dbReference>
<evidence type="ECO:0000313" key="4">
    <source>
        <dbReference type="EMBL" id="KAF4145533.1"/>
    </source>
</evidence>
<dbReference type="EMBL" id="JAACNO010000726">
    <property type="protein sequence ID" value="KAF4145533.1"/>
    <property type="molecule type" value="Genomic_DNA"/>
</dbReference>
<keyword evidence="5" id="KW-1185">Reference proteome</keyword>
<comment type="caution">
    <text evidence="1">The sequence shown here is derived from an EMBL/GenBank/DDBJ whole genome shotgun (WGS) entry which is preliminary data.</text>
</comment>
<protein>
    <submittedName>
        <fullName evidence="1">Uncharacterized protein</fullName>
    </submittedName>
</protein>
<organism evidence="1 5">
    <name type="scientific">Phytophthora infestans</name>
    <name type="common">Potato late blight agent</name>
    <name type="synonym">Botrytis infestans</name>
    <dbReference type="NCBI Taxonomy" id="4787"/>
    <lineage>
        <taxon>Eukaryota</taxon>
        <taxon>Sar</taxon>
        <taxon>Stramenopiles</taxon>
        <taxon>Oomycota</taxon>
        <taxon>Peronosporomycetes</taxon>
        <taxon>Peronosporales</taxon>
        <taxon>Peronosporaceae</taxon>
        <taxon>Phytophthora</taxon>
    </lineage>
</organism>
<reference evidence="1" key="1">
    <citation type="submission" date="2020-04" db="EMBL/GenBank/DDBJ databases">
        <title>Hybrid Assembly of Korean Phytophthora infestans isolates.</title>
        <authorList>
            <person name="Prokchorchik M."/>
            <person name="Lee Y."/>
            <person name="Seo J."/>
            <person name="Cho J.-H."/>
            <person name="Park Y.-E."/>
            <person name="Jang D.-C."/>
            <person name="Im J.-S."/>
            <person name="Choi J.-G."/>
            <person name="Park H.-J."/>
            <person name="Lee G.-B."/>
            <person name="Lee Y.-G."/>
            <person name="Hong S.-Y."/>
            <person name="Cho K."/>
            <person name="Sohn K.H."/>
        </authorList>
    </citation>
    <scope>NUCLEOTIDE SEQUENCE</scope>
    <source>
        <strain evidence="1">KR_1_A1</strain>
        <strain evidence="3">KR_2_A2</strain>
    </source>
</reference>
<dbReference type="Proteomes" id="UP000704712">
    <property type="component" value="Unassembled WGS sequence"/>
</dbReference>
<evidence type="ECO:0000313" key="3">
    <source>
        <dbReference type="EMBL" id="KAF4145532.1"/>
    </source>
</evidence>
<proteinExistence type="predicted"/>
<evidence type="ECO:0000313" key="1">
    <source>
        <dbReference type="EMBL" id="KAF4040224.1"/>
    </source>
</evidence>
<dbReference type="Proteomes" id="UP000602510">
    <property type="component" value="Unassembled WGS sequence"/>
</dbReference>
<accession>A0A833SZI0</accession>
<evidence type="ECO:0000313" key="5">
    <source>
        <dbReference type="Proteomes" id="UP000602510"/>
    </source>
</evidence>
<evidence type="ECO:0000313" key="2">
    <source>
        <dbReference type="EMBL" id="KAF4040225.1"/>
    </source>
</evidence>
<dbReference type="EMBL" id="WSZM01000151">
    <property type="protein sequence ID" value="KAF4040224.1"/>
    <property type="molecule type" value="Genomic_DNA"/>
</dbReference>
<gene>
    <name evidence="1" type="ORF">GN244_ATG07655</name>
    <name evidence="2" type="ORF">GN244_ATG07656</name>
    <name evidence="3" type="ORF">GN958_ATG05335</name>
    <name evidence="4" type="ORF">GN958_ATG05336</name>
</gene>